<dbReference type="SUPFAM" id="SSF47413">
    <property type="entry name" value="lambda repressor-like DNA-binding domains"/>
    <property type="match status" value="1"/>
</dbReference>
<dbReference type="GO" id="GO:0003677">
    <property type="term" value="F:DNA binding"/>
    <property type="evidence" value="ECO:0007669"/>
    <property type="project" value="InterPro"/>
</dbReference>
<dbReference type="AlphaFoldDB" id="J1K3G3"/>
<evidence type="ECO:0000313" key="2">
    <source>
        <dbReference type="EMBL" id="EJF91670.1"/>
    </source>
</evidence>
<feature type="domain" description="HTH cro/C1-type" evidence="1">
    <location>
        <begin position="6"/>
        <end position="40"/>
    </location>
</feature>
<evidence type="ECO:0000259" key="1">
    <source>
        <dbReference type="PROSITE" id="PS50943"/>
    </source>
</evidence>
<dbReference type="Proteomes" id="UP000008952">
    <property type="component" value="Unassembled WGS sequence"/>
</dbReference>
<dbReference type="OrthoDB" id="8234829at2"/>
<dbReference type="eggNOG" id="COG1426">
    <property type="taxonomic scope" value="Bacteria"/>
</dbReference>
<dbReference type="HOGENOM" id="CLU_1575425_0_0_5"/>
<dbReference type="RefSeq" id="WP_008037293.1">
    <property type="nucleotide sequence ID" value="NZ_JH725147.1"/>
</dbReference>
<reference evidence="2 3" key="1">
    <citation type="submission" date="2012-03" db="EMBL/GenBank/DDBJ databases">
        <title>The Genome Sequence of Bartonella tamiae Th239.</title>
        <authorList>
            <consortium name="The Broad Institute Genome Sequencing Platform"/>
            <consortium name="The Broad Institute Genome Sequencing Center for Infectious Disease"/>
            <person name="Feldgarden M."/>
            <person name="Kirby J."/>
            <person name="Kosoy M."/>
            <person name="Birtles R."/>
            <person name="Probert W.S."/>
            <person name="Chiaraviglio L."/>
            <person name="Young S.K."/>
            <person name="Zeng Q."/>
            <person name="Gargeya S."/>
            <person name="Fitzgerald M."/>
            <person name="Haas B."/>
            <person name="Abouelleil A."/>
            <person name="Alvarado L."/>
            <person name="Arachchi H.M."/>
            <person name="Berlin A."/>
            <person name="Chapman S.B."/>
            <person name="Gearin G."/>
            <person name="Goldberg J."/>
            <person name="Griggs A."/>
            <person name="Gujja S."/>
            <person name="Hansen M."/>
            <person name="Heiman D."/>
            <person name="Howarth C."/>
            <person name="Larimer J."/>
            <person name="Lui A."/>
            <person name="MacDonald P.J.P."/>
            <person name="McCowen C."/>
            <person name="Montmayeur A."/>
            <person name="Murphy C."/>
            <person name="Neiman D."/>
            <person name="Pearson M."/>
            <person name="Priest M."/>
            <person name="Roberts A."/>
            <person name="Saif S."/>
            <person name="Shea T."/>
            <person name="Sisk P."/>
            <person name="Stolte C."/>
            <person name="Sykes S."/>
            <person name="Wortman J."/>
            <person name="Nusbaum C."/>
            <person name="Birren B."/>
        </authorList>
    </citation>
    <scope>NUCLEOTIDE SEQUENCE [LARGE SCALE GENOMIC DNA]</scope>
    <source>
        <strain evidence="2 3">Th239</strain>
    </source>
</reference>
<dbReference type="PROSITE" id="PS50943">
    <property type="entry name" value="HTH_CROC1"/>
    <property type="match status" value="1"/>
</dbReference>
<dbReference type="Gene3D" id="1.10.260.40">
    <property type="entry name" value="lambda repressor-like DNA-binding domains"/>
    <property type="match status" value="1"/>
</dbReference>
<dbReference type="STRING" id="1094558.ME5_00049"/>
<accession>J1K3G3</accession>
<comment type="caution">
    <text evidence="2">The sequence shown here is derived from an EMBL/GenBank/DDBJ whole genome shotgun (WGS) entry which is preliminary data.</text>
</comment>
<dbReference type="InterPro" id="IPR001387">
    <property type="entry name" value="Cro/C1-type_HTH"/>
</dbReference>
<gene>
    <name evidence="2" type="ORF">ME5_00049</name>
</gene>
<proteinExistence type="predicted"/>
<name>J1K3G3_9HYPH</name>
<dbReference type="InterPro" id="IPR010982">
    <property type="entry name" value="Lambda_DNA-bd_dom_sf"/>
</dbReference>
<protein>
    <recommendedName>
        <fullName evidence="1">HTH cro/C1-type domain-containing protein</fullName>
    </recommendedName>
</protein>
<dbReference type="PATRIC" id="fig|1094558.3.peg.50"/>
<sequence>MKPEDFKRWRKEMGFTQKQAAEALDISIQTLGNYERGTRYEDGREVSIPKSIALACSAIQQNLIPYPQYERVMDRRLRLMSGDIYLNMVEQNFLNENINLDRICTKIKRLHSNTFDDLYGHDVKLELHNNSKNYAELCEPLIEAANNKDQERFMSLFCDFLDKVKENIS</sequence>
<dbReference type="Pfam" id="PF01381">
    <property type="entry name" value="HTH_3"/>
    <property type="match status" value="1"/>
</dbReference>
<evidence type="ECO:0000313" key="3">
    <source>
        <dbReference type="Proteomes" id="UP000008952"/>
    </source>
</evidence>
<keyword evidence="3" id="KW-1185">Reference proteome</keyword>
<dbReference type="EMBL" id="AIMB01000001">
    <property type="protein sequence ID" value="EJF91670.1"/>
    <property type="molecule type" value="Genomic_DNA"/>
</dbReference>
<dbReference type="CDD" id="cd00093">
    <property type="entry name" value="HTH_XRE"/>
    <property type="match status" value="1"/>
</dbReference>
<organism evidence="2 3">
    <name type="scientific">Bartonella tamiae Th239</name>
    <dbReference type="NCBI Taxonomy" id="1094558"/>
    <lineage>
        <taxon>Bacteria</taxon>
        <taxon>Pseudomonadati</taxon>
        <taxon>Pseudomonadota</taxon>
        <taxon>Alphaproteobacteria</taxon>
        <taxon>Hyphomicrobiales</taxon>
        <taxon>Bartonellaceae</taxon>
        <taxon>Bartonella</taxon>
    </lineage>
</organism>